<dbReference type="GO" id="GO:0015036">
    <property type="term" value="F:disulfide oxidoreductase activity"/>
    <property type="evidence" value="ECO:0007669"/>
    <property type="project" value="TreeGrafter"/>
</dbReference>
<feature type="domain" description="Thioredoxin" evidence="8">
    <location>
        <begin position="175"/>
        <end position="312"/>
    </location>
</feature>
<dbReference type="CDD" id="cd02962">
    <property type="entry name" value="TMX2"/>
    <property type="match status" value="1"/>
</dbReference>
<feature type="transmembrane region" description="Helical" evidence="7">
    <location>
        <begin position="157"/>
        <end position="177"/>
    </location>
</feature>
<dbReference type="PANTHER" id="PTHR15853">
    <property type="entry name" value="THIOREDOXIN-RELATED"/>
    <property type="match status" value="1"/>
</dbReference>
<feature type="transmembrane region" description="Helical" evidence="7">
    <location>
        <begin position="32"/>
        <end position="55"/>
    </location>
</feature>
<proteinExistence type="predicted"/>
<dbReference type="InterPro" id="IPR037463">
    <property type="entry name" value="TMX2_thioredoxin_dom"/>
</dbReference>
<feature type="compositionally biased region" description="Basic and acidic residues" evidence="6">
    <location>
        <begin position="331"/>
        <end position="347"/>
    </location>
</feature>
<keyword evidence="3" id="KW-0732">Signal</keyword>
<evidence type="ECO:0000256" key="5">
    <source>
        <dbReference type="ARBA" id="ARBA00023136"/>
    </source>
</evidence>
<dbReference type="STRING" id="62062.ENSHHUP00000017035"/>
<keyword evidence="2 7" id="KW-0812">Transmembrane</keyword>
<dbReference type="InterPro" id="IPR036249">
    <property type="entry name" value="Thioredoxin-like_sf"/>
</dbReference>
<protein>
    <submittedName>
        <fullName evidence="9">Thioredoxin-related transmembrane protein 2a</fullName>
    </submittedName>
</protein>
<dbReference type="PANTHER" id="PTHR15853:SF0">
    <property type="entry name" value="THIOREDOXIN-RELATED TRANSMEMBRANE PROTEIN 2"/>
    <property type="match status" value="1"/>
</dbReference>
<accession>A0A4W5L1F1</accession>
<dbReference type="Ensembl" id="ENSHHUT00000017655.1">
    <property type="protein sequence ID" value="ENSHHUP00000017035.1"/>
    <property type="gene ID" value="ENSHHUG00000010604.1"/>
</dbReference>
<reference evidence="9" key="2">
    <citation type="submission" date="2025-08" db="UniProtKB">
        <authorList>
            <consortium name="Ensembl"/>
        </authorList>
    </citation>
    <scope>IDENTIFICATION</scope>
</reference>
<dbReference type="GeneTree" id="ENSGT00390000003751"/>
<evidence type="ECO:0000313" key="9">
    <source>
        <dbReference type="Ensembl" id="ENSHHUP00000017035.1"/>
    </source>
</evidence>
<evidence type="ECO:0000256" key="6">
    <source>
        <dbReference type="SAM" id="MobiDB-lite"/>
    </source>
</evidence>
<organism evidence="9 10">
    <name type="scientific">Hucho hucho</name>
    <name type="common">huchen</name>
    <dbReference type="NCBI Taxonomy" id="62062"/>
    <lineage>
        <taxon>Eukaryota</taxon>
        <taxon>Metazoa</taxon>
        <taxon>Chordata</taxon>
        <taxon>Craniata</taxon>
        <taxon>Vertebrata</taxon>
        <taxon>Euteleostomi</taxon>
        <taxon>Actinopterygii</taxon>
        <taxon>Neopterygii</taxon>
        <taxon>Teleostei</taxon>
        <taxon>Protacanthopterygii</taxon>
        <taxon>Salmoniformes</taxon>
        <taxon>Salmonidae</taxon>
        <taxon>Salmoninae</taxon>
        <taxon>Hucho</taxon>
    </lineage>
</organism>
<evidence type="ECO:0000259" key="8">
    <source>
        <dbReference type="PROSITE" id="PS51352"/>
    </source>
</evidence>
<keyword evidence="4 7" id="KW-1133">Transmembrane helix</keyword>
<dbReference type="InterPro" id="IPR013766">
    <property type="entry name" value="Thioredoxin_domain"/>
</dbReference>
<dbReference type="GO" id="GO:0007420">
    <property type="term" value="P:brain development"/>
    <property type="evidence" value="ECO:0007669"/>
    <property type="project" value="TreeGrafter"/>
</dbReference>
<evidence type="ECO:0000256" key="4">
    <source>
        <dbReference type="ARBA" id="ARBA00022989"/>
    </source>
</evidence>
<dbReference type="PROSITE" id="PS51352">
    <property type="entry name" value="THIOREDOXIN_2"/>
    <property type="match status" value="1"/>
</dbReference>
<dbReference type="InterPro" id="IPR039101">
    <property type="entry name" value="TMX2"/>
</dbReference>
<keyword evidence="10" id="KW-1185">Reference proteome</keyword>
<comment type="subcellular location">
    <subcellularLocation>
        <location evidence="1">Mitochondrion membrane</location>
        <topology evidence="1">Single-pass type I membrane protein</topology>
    </subcellularLocation>
</comment>
<dbReference type="SUPFAM" id="SSF52833">
    <property type="entry name" value="Thioredoxin-like"/>
    <property type="match status" value="1"/>
</dbReference>
<dbReference type="Pfam" id="PF00085">
    <property type="entry name" value="Thioredoxin"/>
    <property type="match status" value="1"/>
</dbReference>
<evidence type="ECO:0000256" key="3">
    <source>
        <dbReference type="ARBA" id="ARBA00022729"/>
    </source>
</evidence>
<feature type="region of interest" description="Disordered" evidence="6">
    <location>
        <begin position="311"/>
        <end position="347"/>
    </location>
</feature>
<evidence type="ECO:0000256" key="7">
    <source>
        <dbReference type="SAM" id="Phobius"/>
    </source>
</evidence>
<dbReference type="GO" id="GO:0031966">
    <property type="term" value="C:mitochondrial membrane"/>
    <property type="evidence" value="ECO:0007669"/>
    <property type="project" value="UniProtKB-SubCell"/>
</dbReference>
<dbReference type="Proteomes" id="UP000314982">
    <property type="component" value="Unassembled WGS sequence"/>
</dbReference>
<evidence type="ECO:0000313" key="10">
    <source>
        <dbReference type="Proteomes" id="UP000314982"/>
    </source>
</evidence>
<evidence type="ECO:0000256" key="2">
    <source>
        <dbReference type="ARBA" id="ARBA00022692"/>
    </source>
</evidence>
<keyword evidence="5 7" id="KW-0472">Membrane</keyword>
<name>A0A4W5L1F1_9TELE</name>
<reference evidence="9" key="3">
    <citation type="submission" date="2025-09" db="UniProtKB">
        <authorList>
            <consortium name="Ensembl"/>
        </authorList>
    </citation>
    <scope>IDENTIFICATION</scope>
</reference>
<sequence length="347" mass="40192">MRRQVFYVTFIHFEQSLVELLLLPLSLSSNSFLSLLSVACCANMGLITGVIAFFYHLPQIYKWLFKPYYILSTLMSTAFLILRKCPGLCENLNTEREDRNPCDFDWREVEILMFLSAIVMMKNRRAITIEQHAGNLFMFSKVANVILFFRLDIRLGILYFLLCIAFVMTCKPPLYMGPEYIKYFSEKTIDEELNHDTRVTWIVEFYANWAPECQSFAPVFADLSLKYNCTGLRFGKIDAGRYGEVAQRYKVSTSPLAKQLPSLVLFQSGREVMRRPMVDIKFRAVSWTFSEENIIREFNLNELFEASKKIKKGRGVKGEDQNPSLPDEGSEERQPVPDTPAESKKDQ</sequence>
<evidence type="ECO:0000256" key="1">
    <source>
        <dbReference type="ARBA" id="ARBA00004583"/>
    </source>
</evidence>
<dbReference type="Gene3D" id="3.40.30.10">
    <property type="entry name" value="Glutaredoxin"/>
    <property type="match status" value="1"/>
</dbReference>
<dbReference type="AlphaFoldDB" id="A0A4W5L1F1"/>
<feature type="transmembrane region" description="Helical" evidence="7">
    <location>
        <begin position="5"/>
        <end position="26"/>
    </location>
</feature>
<reference evidence="10" key="1">
    <citation type="submission" date="2018-06" db="EMBL/GenBank/DDBJ databases">
        <title>Genome assembly of Danube salmon.</title>
        <authorList>
            <person name="Macqueen D.J."/>
            <person name="Gundappa M.K."/>
        </authorList>
    </citation>
    <scope>NUCLEOTIDE SEQUENCE [LARGE SCALE GENOMIC DNA]</scope>
</reference>